<evidence type="ECO:0000256" key="1">
    <source>
        <dbReference type="ARBA" id="ARBA00009277"/>
    </source>
</evidence>
<comment type="similarity">
    <text evidence="1">Belongs to the transposase IS21/IS408/IS1162 family.</text>
</comment>
<organism evidence="3 4">
    <name type="scientific">Heliorestis acidaminivorans</name>
    <dbReference type="NCBI Taxonomy" id="553427"/>
    <lineage>
        <taxon>Bacteria</taxon>
        <taxon>Bacillati</taxon>
        <taxon>Bacillota</taxon>
        <taxon>Clostridia</taxon>
        <taxon>Eubacteriales</taxon>
        <taxon>Heliobacteriaceae</taxon>
        <taxon>Heliorestis</taxon>
    </lineage>
</organism>
<dbReference type="OrthoDB" id="3193769at2"/>
<dbReference type="SUPFAM" id="SSF46689">
    <property type="entry name" value="Homeodomain-like"/>
    <property type="match status" value="1"/>
</dbReference>
<dbReference type="SUPFAM" id="SSF53098">
    <property type="entry name" value="Ribonuclease H-like"/>
    <property type="match status" value="1"/>
</dbReference>
<reference evidence="3 4" key="1">
    <citation type="submission" date="2019-10" db="EMBL/GenBank/DDBJ databases">
        <title>Whole-genome sequence of the extremophile Heliorestis acidaminivorans DSM 24790.</title>
        <authorList>
            <person name="Kyndt J.A."/>
            <person name="Meyer T.E."/>
        </authorList>
    </citation>
    <scope>NUCLEOTIDE SEQUENCE [LARGE SCALE GENOMIC DNA]</scope>
    <source>
        <strain evidence="3 4">DSM 24790</strain>
    </source>
</reference>
<dbReference type="EMBL" id="WBXO01000011">
    <property type="protein sequence ID" value="KAB2951501.1"/>
    <property type="molecule type" value="Genomic_DNA"/>
</dbReference>
<dbReference type="GO" id="GO:0015074">
    <property type="term" value="P:DNA integration"/>
    <property type="evidence" value="ECO:0007669"/>
    <property type="project" value="InterPro"/>
</dbReference>
<dbReference type="InterPro" id="IPR054353">
    <property type="entry name" value="IstA-like_C"/>
</dbReference>
<dbReference type="PANTHER" id="PTHR35004">
    <property type="entry name" value="TRANSPOSASE RV3428C-RELATED"/>
    <property type="match status" value="1"/>
</dbReference>
<dbReference type="Gene3D" id="3.30.420.10">
    <property type="entry name" value="Ribonuclease H-like superfamily/Ribonuclease H"/>
    <property type="match status" value="1"/>
</dbReference>
<dbReference type="PANTHER" id="PTHR35004:SF7">
    <property type="entry name" value="INTEGRASE PROTEIN"/>
    <property type="match status" value="1"/>
</dbReference>
<dbReference type="AlphaFoldDB" id="A0A6I0ENV4"/>
<dbReference type="InterPro" id="IPR036397">
    <property type="entry name" value="RNaseH_sf"/>
</dbReference>
<evidence type="ECO:0000313" key="3">
    <source>
        <dbReference type="EMBL" id="KAB2951501.1"/>
    </source>
</evidence>
<evidence type="ECO:0000259" key="2">
    <source>
        <dbReference type="PROSITE" id="PS50994"/>
    </source>
</evidence>
<protein>
    <submittedName>
        <fullName evidence="3">IS21 family transposase</fullName>
    </submittedName>
</protein>
<comment type="caution">
    <text evidence="3">The sequence shown here is derived from an EMBL/GenBank/DDBJ whole genome shotgun (WGS) entry which is preliminary data.</text>
</comment>
<dbReference type="Gene3D" id="1.10.10.10">
    <property type="entry name" value="Winged helix-like DNA-binding domain superfamily/Winged helix DNA-binding domain"/>
    <property type="match status" value="1"/>
</dbReference>
<sequence length="545" mass="63646">MIMIEMMQKILMMYTHEGKSYREISRITGVHRETVGKYIRQYEERREQLLKEGNSSVDIQSLIDALTTAPKYNVGVRPKRKITDEIIEKIKTHLEENEAKRNRGQKKQQKKAIDIFEALEAEGINISYSTVRRTIRSLERKVKEAYIKALYAPGQICEFDWGEVKLRINGKLQTFQMALFTTAYGNYRMAYLFTKQTTECFQEAHALFFQHLKGNHQTMVYDNMKVAVKRFVGTEKEPTKALLQLSIYYGFQYRLCNIRRGNEKGHVERSVEVIRRKAFAFRDEFSSLAEANQYLQEVCQLQNSKTQSEHGQTAIQRLEEEHSFLLPYLPPFDAARVTYGRVDKYSTITIDQNRYSVPDHLVGELLMIKVYSTRVYCFLHEKQVAEHDRLTGCQEWRLDLNHYLETLKKKPGALAGSTALHQAPKKIKNLYETYFIKREKEFIQLLQYIRDTATFAEVEQAIATLKAIHPSHVTTDKVKILCAKNRDMTVVQTPVSKTAQEIAERSLEHLRMYDDMFHTHLIKSKEDNVHEPFATKSMERSYTGV</sequence>
<dbReference type="RefSeq" id="WP_151621218.1">
    <property type="nucleotide sequence ID" value="NZ_WBXO01000011.1"/>
</dbReference>
<evidence type="ECO:0000313" key="4">
    <source>
        <dbReference type="Proteomes" id="UP000468766"/>
    </source>
</evidence>
<name>A0A6I0ENV4_9FIRM</name>
<proteinExistence type="inferred from homology"/>
<keyword evidence="4" id="KW-1185">Reference proteome</keyword>
<dbReference type="NCBIfam" id="NF033546">
    <property type="entry name" value="transpos_IS21"/>
    <property type="match status" value="1"/>
</dbReference>
<gene>
    <name evidence="3" type="ORF">F9B85_11880</name>
</gene>
<dbReference type="InterPro" id="IPR009057">
    <property type="entry name" value="Homeodomain-like_sf"/>
</dbReference>
<dbReference type="PROSITE" id="PS50994">
    <property type="entry name" value="INTEGRASE"/>
    <property type="match status" value="1"/>
</dbReference>
<dbReference type="InterPro" id="IPR001584">
    <property type="entry name" value="Integrase_cat-core"/>
</dbReference>
<dbReference type="GO" id="GO:0003676">
    <property type="term" value="F:nucleic acid binding"/>
    <property type="evidence" value="ECO:0007669"/>
    <property type="project" value="InterPro"/>
</dbReference>
<dbReference type="Pfam" id="PF22483">
    <property type="entry name" value="Mu-transpos_C_2"/>
    <property type="match status" value="1"/>
</dbReference>
<accession>A0A6I0ENV4</accession>
<feature type="domain" description="Integrase catalytic" evidence="2">
    <location>
        <begin position="149"/>
        <end position="322"/>
    </location>
</feature>
<dbReference type="InterPro" id="IPR012337">
    <property type="entry name" value="RNaseH-like_sf"/>
</dbReference>
<dbReference type="InterPro" id="IPR036388">
    <property type="entry name" value="WH-like_DNA-bd_sf"/>
</dbReference>
<dbReference type="Proteomes" id="UP000468766">
    <property type="component" value="Unassembled WGS sequence"/>
</dbReference>